<dbReference type="Proteomes" id="UP000332933">
    <property type="component" value="Unassembled WGS sequence"/>
</dbReference>
<proteinExistence type="predicted"/>
<dbReference type="InterPro" id="IPR010994">
    <property type="entry name" value="RuvA_2-like"/>
</dbReference>
<name>A0A485LMA7_9STRA</name>
<reference evidence="2 3" key="1">
    <citation type="submission" date="2019-03" db="EMBL/GenBank/DDBJ databases">
        <authorList>
            <person name="Gaulin E."/>
            <person name="Dumas B."/>
        </authorList>
    </citation>
    <scope>NUCLEOTIDE SEQUENCE [LARGE SCALE GENOMIC DNA]</scope>
    <source>
        <strain evidence="2">CBS 568.67</strain>
    </source>
</reference>
<protein>
    <submittedName>
        <fullName evidence="2">Aste57867_23232 protein</fullName>
    </submittedName>
</protein>
<dbReference type="SUPFAM" id="SSF47781">
    <property type="entry name" value="RuvA domain 2-like"/>
    <property type="match status" value="1"/>
</dbReference>
<evidence type="ECO:0000313" key="1">
    <source>
        <dbReference type="EMBL" id="KAF0684813.1"/>
    </source>
</evidence>
<organism evidence="2 3">
    <name type="scientific">Aphanomyces stellatus</name>
    <dbReference type="NCBI Taxonomy" id="120398"/>
    <lineage>
        <taxon>Eukaryota</taxon>
        <taxon>Sar</taxon>
        <taxon>Stramenopiles</taxon>
        <taxon>Oomycota</taxon>
        <taxon>Saprolegniomycetes</taxon>
        <taxon>Saprolegniales</taxon>
        <taxon>Verrucalvaceae</taxon>
        <taxon>Aphanomyces</taxon>
    </lineage>
</organism>
<accession>A0A485LMA7</accession>
<dbReference type="OrthoDB" id="123702at2759"/>
<dbReference type="EMBL" id="VJMH01007240">
    <property type="protein sequence ID" value="KAF0684813.1"/>
    <property type="molecule type" value="Genomic_DNA"/>
</dbReference>
<reference evidence="1" key="2">
    <citation type="submission" date="2019-06" db="EMBL/GenBank/DDBJ databases">
        <title>Genomics analysis of Aphanomyces spp. identifies a new class of oomycete effector associated with host adaptation.</title>
        <authorList>
            <person name="Gaulin E."/>
        </authorList>
    </citation>
    <scope>NUCLEOTIDE SEQUENCE</scope>
    <source>
        <strain evidence="1">CBS 578.67</strain>
    </source>
</reference>
<dbReference type="EMBL" id="CAADRA010007266">
    <property type="protein sequence ID" value="VFT99877.1"/>
    <property type="molecule type" value="Genomic_DNA"/>
</dbReference>
<sequence length="416" mass="46682">MLASSSQKRIILVPPILCGADILIPENPSVGQLVDAMDGHGRALEILETVLGEYRNQNFDFTVHKLDPIVDQVWAGLRSTYGDLFQWSDGIYHSVLAAVLSGRKFSLNEQIPSAEMNVDTLLQYGLFRQEISVGESSSRITCAFVVLWWMVKKLPVFKDKPDNIAEFLIEYSDVSWGKFEKFVALYRTIKSVAFEKHQVNVGEFHSGACFGDISGLSIREEYCRRVQTPQKVITGTKKLKANDFTQCEIADLDMESVFVNASGASAADIFLKINLVKDGSTECVLETIQCKHEHAAMTEERFYEERRIAAGPSDLFLIITTGPRNDFVLPGRSGIVSLSNFTEYFGSFASRSYQYLISPNINTADEVLLRRIPGIGVVRAKMIVDERTNGNYSSPLEAYERLSQKLPKVFLEAYTY</sequence>
<evidence type="ECO:0000313" key="2">
    <source>
        <dbReference type="EMBL" id="VFT99877.1"/>
    </source>
</evidence>
<keyword evidence="3" id="KW-1185">Reference proteome</keyword>
<evidence type="ECO:0000313" key="3">
    <source>
        <dbReference type="Proteomes" id="UP000332933"/>
    </source>
</evidence>
<dbReference type="AlphaFoldDB" id="A0A485LMA7"/>
<dbReference type="Gene3D" id="1.10.150.320">
    <property type="entry name" value="Photosystem II 12 kDa extrinsic protein"/>
    <property type="match status" value="1"/>
</dbReference>
<gene>
    <name evidence="2" type="primary">Aste57867_23232</name>
    <name evidence="1" type="ORF">As57867_023161</name>
    <name evidence="2" type="ORF">ASTE57867_23232</name>
</gene>